<evidence type="ECO:0000313" key="8">
    <source>
        <dbReference type="EMBL" id="OAT81402.1"/>
    </source>
</evidence>
<keyword evidence="3 4" id="KW-0234">DNA repair</keyword>
<evidence type="ECO:0000256" key="2">
    <source>
        <dbReference type="ARBA" id="ARBA00022763"/>
    </source>
</evidence>
<dbReference type="InterPro" id="IPR002099">
    <property type="entry name" value="MutL/Mlh/PMS"/>
</dbReference>
<dbReference type="GO" id="GO:0140664">
    <property type="term" value="F:ATP-dependent DNA damage sensor activity"/>
    <property type="evidence" value="ECO:0007669"/>
    <property type="project" value="InterPro"/>
</dbReference>
<dbReference type="InterPro" id="IPR020667">
    <property type="entry name" value="DNA_mismatch_repair_MutL"/>
</dbReference>
<comment type="similarity">
    <text evidence="1 4">Belongs to the DNA mismatch repair MutL/HexB family.</text>
</comment>
<dbReference type="Gene3D" id="3.30.230.10">
    <property type="match status" value="1"/>
</dbReference>
<proteinExistence type="inferred from homology"/>
<evidence type="ECO:0000256" key="1">
    <source>
        <dbReference type="ARBA" id="ARBA00006082"/>
    </source>
</evidence>
<evidence type="ECO:0000259" key="6">
    <source>
        <dbReference type="SMART" id="SM00853"/>
    </source>
</evidence>
<feature type="domain" description="DNA mismatch repair protein S5" evidence="7">
    <location>
        <begin position="209"/>
        <end position="327"/>
    </location>
</feature>
<dbReference type="InterPro" id="IPR037198">
    <property type="entry name" value="MutL_C_sf"/>
</dbReference>
<dbReference type="HAMAP" id="MF_00149">
    <property type="entry name" value="DNA_mis_repair"/>
    <property type="match status" value="1"/>
</dbReference>
<dbReference type="Pfam" id="PF01119">
    <property type="entry name" value="DNA_mis_repair"/>
    <property type="match status" value="1"/>
</dbReference>
<dbReference type="InterPro" id="IPR038973">
    <property type="entry name" value="MutL/Mlh/Pms-like"/>
</dbReference>
<accession>A0A1B7LE70</accession>
<evidence type="ECO:0000256" key="5">
    <source>
        <dbReference type="SAM" id="MobiDB-lite"/>
    </source>
</evidence>
<keyword evidence="9" id="KW-1185">Reference proteome</keyword>
<feature type="domain" description="MutL C-terminal dimerisation" evidence="6">
    <location>
        <begin position="444"/>
        <end position="585"/>
    </location>
</feature>
<dbReference type="PROSITE" id="PS00058">
    <property type="entry name" value="DNA_MISMATCH_REPAIR_1"/>
    <property type="match status" value="1"/>
</dbReference>
<dbReference type="InterPro" id="IPR014790">
    <property type="entry name" value="MutL_C"/>
</dbReference>
<dbReference type="GO" id="GO:0006298">
    <property type="term" value="P:mismatch repair"/>
    <property type="evidence" value="ECO:0007669"/>
    <property type="project" value="UniProtKB-UniRule"/>
</dbReference>
<dbReference type="InterPro" id="IPR042121">
    <property type="entry name" value="MutL_C_regsub"/>
</dbReference>
<dbReference type="Gene3D" id="3.30.565.10">
    <property type="entry name" value="Histidine kinase-like ATPase, C-terminal domain"/>
    <property type="match status" value="1"/>
</dbReference>
<dbReference type="Pfam" id="PF13589">
    <property type="entry name" value="HATPase_c_3"/>
    <property type="match status" value="1"/>
</dbReference>
<dbReference type="SMART" id="SM01340">
    <property type="entry name" value="DNA_mis_repair"/>
    <property type="match status" value="1"/>
</dbReference>
<dbReference type="SMART" id="SM00853">
    <property type="entry name" value="MutL_C"/>
    <property type="match status" value="1"/>
</dbReference>
<organism evidence="8 9">
    <name type="scientific">Desulfotomaculum copahuensis</name>
    <dbReference type="NCBI Taxonomy" id="1838280"/>
    <lineage>
        <taxon>Bacteria</taxon>
        <taxon>Bacillati</taxon>
        <taxon>Bacillota</taxon>
        <taxon>Clostridia</taxon>
        <taxon>Eubacteriales</taxon>
        <taxon>Desulfotomaculaceae</taxon>
        <taxon>Desulfotomaculum</taxon>
    </lineage>
</organism>
<dbReference type="SUPFAM" id="SSF118116">
    <property type="entry name" value="DNA mismatch repair protein MutL"/>
    <property type="match status" value="1"/>
</dbReference>
<gene>
    <name evidence="4" type="primary">mutL</name>
    <name evidence="8" type="ORF">A6M21_11055</name>
</gene>
<dbReference type="Proteomes" id="UP000078532">
    <property type="component" value="Unassembled WGS sequence"/>
</dbReference>
<protein>
    <recommendedName>
        <fullName evidence="4">DNA mismatch repair protein MutL</fullName>
    </recommendedName>
</protein>
<dbReference type="GO" id="GO:0032300">
    <property type="term" value="C:mismatch repair complex"/>
    <property type="evidence" value="ECO:0007669"/>
    <property type="project" value="InterPro"/>
</dbReference>
<sequence length="628" mass="67033">MSRIVLLDELTANQIAAGEVVERPASVVKELMENALDAGAGVITVEIAGGGLEKITVTDNGCGMEEEDARLAFQRYATSKIHSAADLERVRTFGFRGEALASIAAVSHVLLKTRPAGRVEGIRLELQGGRETACGPAALAPGTGITVSRLFYNTPARRKYMKSPGTEGGLAGDAAGYLAMARPDVSIVFTHNGREVFRTPGNGRIKDALAVVLGISLVREMVPFERRTELAQVEGFAGLPSLHRSSRRQITVFINGRYVHSPLAAAAVQEAYHTLLPAGRFPVAVLYISLDPSLVDVNVHPAKLEIRLFRERELAALITRAVRESLQTGLVIPGTLAGAGEKSCPADSNRQKSPDAPAALEMPPAAGNRAPVEMKRTAEAPADGRDLAVIIPAARLEAKQLRLSLAEPAAFFSAGDAPPAGFAGAGGETAANTAPGRDFPVLQVLGQLPPTYILAAGENGLYVIDQHAAHERVFYEQMMNTMETRGTAAQMLVEPVLLQLSLREEELLAGHKELFDALGFVLEHLSGGAVLVRGLPVEFPDPESYFRDVLAALAVPGRSPSRRDLLHHLAAEAACRAAVKSGARLSVEAMLSLLEQLARTETPFTCPHGRPTVVLISGHELAHRFKRI</sequence>
<dbReference type="PANTHER" id="PTHR10073">
    <property type="entry name" value="DNA MISMATCH REPAIR PROTEIN MLH, PMS, MUTL"/>
    <property type="match status" value="1"/>
</dbReference>
<dbReference type="InterPro" id="IPR013507">
    <property type="entry name" value="DNA_mismatch_S5_2-like"/>
</dbReference>
<dbReference type="InterPro" id="IPR014762">
    <property type="entry name" value="DNA_mismatch_repair_CS"/>
</dbReference>
<dbReference type="Gene3D" id="3.30.1540.20">
    <property type="entry name" value="MutL, C-terminal domain, dimerisation subdomain"/>
    <property type="match status" value="1"/>
</dbReference>
<dbReference type="SUPFAM" id="SSF54211">
    <property type="entry name" value="Ribosomal protein S5 domain 2-like"/>
    <property type="match status" value="1"/>
</dbReference>
<feature type="region of interest" description="Disordered" evidence="5">
    <location>
        <begin position="339"/>
        <end position="370"/>
    </location>
</feature>
<dbReference type="GO" id="GO:0016887">
    <property type="term" value="F:ATP hydrolysis activity"/>
    <property type="evidence" value="ECO:0007669"/>
    <property type="project" value="InterPro"/>
</dbReference>
<evidence type="ECO:0000313" key="9">
    <source>
        <dbReference type="Proteomes" id="UP000078532"/>
    </source>
</evidence>
<dbReference type="InterPro" id="IPR020568">
    <property type="entry name" value="Ribosomal_Su5_D2-typ_SF"/>
</dbReference>
<dbReference type="GO" id="GO:0030983">
    <property type="term" value="F:mismatched DNA binding"/>
    <property type="evidence" value="ECO:0007669"/>
    <property type="project" value="InterPro"/>
</dbReference>
<dbReference type="InterPro" id="IPR036890">
    <property type="entry name" value="HATPase_C_sf"/>
</dbReference>
<dbReference type="AlphaFoldDB" id="A0A1B7LE70"/>
<dbReference type="InterPro" id="IPR042120">
    <property type="entry name" value="MutL_C_dimsub"/>
</dbReference>
<dbReference type="CDD" id="cd16926">
    <property type="entry name" value="HATPase_MutL-MLH-PMS-like"/>
    <property type="match status" value="1"/>
</dbReference>
<dbReference type="Pfam" id="PF08676">
    <property type="entry name" value="MutL_C"/>
    <property type="match status" value="1"/>
</dbReference>
<evidence type="ECO:0000259" key="7">
    <source>
        <dbReference type="SMART" id="SM01340"/>
    </source>
</evidence>
<name>A0A1B7LE70_9FIRM</name>
<dbReference type="InterPro" id="IPR014721">
    <property type="entry name" value="Ribsml_uS5_D2-typ_fold_subgr"/>
</dbReference>
<dbReference type="EMBL" id="LYVF01000164">
    <property type="protein sequence ID" value="OAT81402.1"/>
    <property type="molecule type" value="Genomic_DNA"/>
</dbReference>
<dbReference type="Gene3D" id="3.30.1370.100">
    <property type="entry name" value="MutL, C-terminal domain, regulatory subdomain"/>
    <property type="match status" value="1"/>
</dbReference>
<dbReference type="PANTHER" id="PTHR10073:SF12">
    <property type="entry name" value="DNA MISMATCH REPAIR PROTEIN MLH1"/>
    <property type="match status" value="1"/>
</dbReference>
<evidence type="ECO:0000256" key="4">
    <source>
        <dbReference type="HAMAP-Rule" id="MF_00149"/>
    </source>
</evidence>
<dbReference type="SUPFAM" id="SSF55874">
    <property type="entry name" value="ATPase domain of HSP90 chaperone/DNA topoisomerase II/histidine kinase"/>
    <property type="match status" value="1"/>
</dbReference>
<dbReference type="GO" id="GO:0005524">
    <property type="term" value="F:ATP binding"/>
    <property type="evidence" value="ECO:0007669"/>
    <property type="project" value="InterPro"/>
</dbReference>
<dbReference type="CDD" id="cd00782">
    <property type="entry name" value="MutL_Trans"/>
    <property type="match status" value="1"/>
</dbReference>
<comment type="function">
    <text evidence="4">This protein is involved in the repair of mismatches in DNA. It is required for dam-dependent methyl-directed DNA mismatch repair. May act as a 'molecular matchmaker', a protein that promotes the formation of a stable complex between two or more DNA-binding proteins in an ATP-dependent manner without itself being part of a final effector complex.</text>
</comment>
<keyword evidence="2 4" id="KW-0227">DNA damage</keyword>
<dbReference type="FunFam" id="3.30.565.10:FF:000003">
    <property type="entry name" value="DNA mismatch repair endonuclease MutL"/>
    <property type="match status" value="1"/>
</dbReference>
<reference evidence="8 9" key="1">
    <citation type="submission" date="2016-04" db="EMBL/GenBank/DDBJ databases">
        <authorList>
            <person name="Evans L.H."/>
            <person name="Alamgir A."/>
            <person name="Owens N."/>
            <person name="Weber N.D."/>
            <person name="Virtaneva K."/>
            <person name="Barbian K."/>
            <person name="Babar A."/>
            <person name="Rosenke K."/>
        </authorList>
    </citation>
    <scope>NUCLEOTIDE SEQUENCE [LARGE SCALE GENOMIC DNA]</scope>
    <source>
        <strain evidence="8 9">LMa1</strain>
    </source>
</reference>
<dbReference type="NCBIfam" id="TIGR00585">
    <property type="entry name" value="mutl"/>
    <property type="match status" value="1"/>
</dbReference>
<evidence type="ECO:0000256" key="3">
    <source>
        <dbReference type="ARBA" id="ARBA00023204"/>
    </source>
</evidence>
<dbReference type="STRING" id="1838280.A6M21_11055"/>
<comment type="caution">
    <text evidence="8">The sequence shown here is derived from an EMBL/GenBank/DDBJ whole genome shotgun (WGS) entry which is preliminary data.</text>
</comment>